<dbReference type="AlphaFoldDB" id="A0A024TBF3"/>
<reference evidence="2" key="1">
    <citation type="submission" date="2013-12" db="EMBL/GenBank/DDBJ databases">
        <title>The Genome Sequence of Aphanomyces invadans NJM9701.</title>
        <authorList>
            <consortium name="The Broad Institute Genomics Platform"/>
            <person name="Russ C."/>
            <person name="Tyler B."/>
            <person name="van West P."/>
            <person name="Dieguez-Uribeondo J."/>
            <person name="Young S.K."/>
            <person name="Zeng Q."/>
            <person name="Gargeya S."/>
            <person name="Fitzgerald M."/>
            <person name="Abouelleil A."/>
            <person name="Alvarado L."/>
            <person name="Chapman S.B."/>
            <person name="Gainer-Dewar J."/>
            <person name="Goldberg J."/>
            <person name="Griggs A."/>
            <person name="Gujja S."/>
            <person name="Hansen M."/>
            <person name="Howarth C."/>
            <person name="Imamovic A."/>
            <person name="Ireland A."/>
            <person name="Larimer J."/>
            <person name="McCowan C."/>
            <person name="Murphy C."/>
            <person name="Pearson M."/>
            <person name="Poon T.W."/>
            <person name="Priest M."/>
            <person name="Roberts A."/>
            <person name="Saif S."/>
            <person name="Shea T."/>
            <person name="Sykes S."/>
            <person name="Wortman J."/>
            <person name="Nusbaum C."/>
            <person name="Birren B."/>
        </authorList>
    </citation>
    <scope>NUCLEOTIDE SEQUENCE [LARGE SCALE GENOMIC DNA]</scope>
    <source>
        <strain evidence="2">NJM9701</strain>
    </source>
</reference>
<dbReference type="VEuPathDB" id="FungiDB:H310_14047"/>
<dbReference type="GeneID" id="20091097"/>
<feature type="region of interest" description="Disordered" evidence="1">
    <location>
        <begin position="1"/>
        <end position="33"/>
    </location>
</feature>
<protein>
    <submittedName>
        <fullName evidence="2">Uncharacterized protein</fullName>
    </submittedName>
</protein>
<sequence>MPREMTGFCPRDQQMSHHQSRTADQGDDGVNGGMLVASRQVENSVQMQRTSSSFVVATRLGRRLRTGRSSGGWRRPMACDDRCWKGKHTEQPQHQRRSRRVARVGVKTTQRAS</sequence>
<name>A0A024TBF3_9STRA</name>
<evidence type="ECO:0000313" key="2">
    <source>
        <dbReference type="EMBL" id="ETV91368.1"/>
    </source>
</evidence>
<dbReference type="RefSeq" id="XP_008879996.1">
    <property type="nucleotide sequence ID" value="XM_008881774.1"/>
</dbReference>
<gene>
    <name evidence="2" type="ORF">H310_14047</name>
</gene>
<feature type="compositionally biased region" description="Basic and acidic residues" evidence="1">
    <location>
        <begin position="84"/>
        <end position="93"/>
    </location>
</feature>
<accession>A0A024TBF3</accession>
<evidence type="ECO:0000256" key="1">
    <source>
        <dbReference type="SAM" id="MobiDB-lite"/>
    </source>
</evidence>
<dbReference type="EMBL" id="KI914011">
    <property type="protein sequence ID" value="ETV91368.1"/>
    <property type="molecule type" value="Genomic_DNA"/>
</dbReference>
<organism evidence="2">
    <name type="scientific">Aphanomyces invadans</name>
    <dbReference type="NCBI Taxonomy" id="157072"/>
    <lineage>
        <taxon>Eukaryota</taxon>
        <taxon>Sar</taxon>
        <taxon>Stramenopiles</taxon>
        <taxon>Oomycota</taxon>
        <taxon>Saprolegniomycetes</taxon>
        <taxon>Saprolegniales</taxon>
        <taxon>Verrucalvaceae</taxon>
        <taxon>Aphanomyces</taxon>
    </lineage>
</organism>
<feature type="region of interest" description="Disordered" evidence="1">
    <location>
        <begin position="84"/>
        <end position="113"/>
    </location>
</feature>
<proteinExistence type="predicted"/>